<dbReference type="RefSeq" id="WP_189115331.1">
    <property type="nucleotide sequence ID" value="NZ_BMQC01000014.1"/>
</dbReference>
<proteinExistence type="predicted"/>
<evidence type="ECO:0000256" key="1">
    <source>
        <dbReference type="SAM" id="SignalP"/>
    </source>
</evidence>
<accession>A0A8J3BPG3</accession>
<protein>
    <recommendedName>
        <fullName evidence="4">Secreted protein</fullName>
    </recommendedName>
</protein>
<dbReference type="Proteomes" id="UP000662200">
    <property type="component" value="Unassembled WGS sequence"/>
</dbReference>
<evidence type="ECO:0008006" key="4">
    <source>
        <dbReference type="Google" id="ProtNLM"/>
    </source>
</evidence>
<feature type="chain" id="PRO_5039599944" description="Secreted protein" evidence="1">
    <location>
        <begin position="37"/>
        <end position="192"/>
    </location>
</feature>
<gene>
    <name evidence="2" type="ORF">GCM10010124_33980</name>
</gene>
<reference evidence="2" key="2">
    <citation type="submission" date="2020-09" db="EMBL/GenBank/DDBJ databases">
        <authorList>
            <person name="Sun Q."/>
            <person name="Ohkuma M."/>
        </authorList>
    </citation>
    <scope>NUCLEOTIDE SEQUENCE</scope>
    <source>
        <strain evidence="2">JCM 3091</strain>
    </source>
</reference>
<name>A0A8J3BPG3_9ACTN</name>
<sequence length="192" mass="20481">MTTPSTGEGRPSGRRARWLRAALGFAVALGVAAAPAGPADAALRGAGLGCLPREGNSGVLTSVVPAPDNPGWIRLDGWSRHCRPALEDASPWSWYAFGMHSRTGAQPSRMGYQRYVDEREVRRFSTLLDLGPGGVDHVCLHADSVSLHCWGVRVVLVEGAEPQIHVGRPAPVRYRFDETGIPDGGGVCGTCW</sequence>
<comment type="caution">
    <text evidence="2">The sequence shown here is derived from an EMBL/GenBank/DDBJ whole genome shotgun (WGS) entry which is preliminary data.</text>
</comment>
<keyword evidence="3" id="KW-1185">Reference proteome</keyword>
<reference evidence="2" key="1">
    <citation type="journal article" date="2014" name="Int. J. Syst. Evol. Microbiol.">
        <title>Complete genome sequence of Corynebacterium casei LMG S-19264T (=DSM 44701T), isolated from a smear-ripened cheese.</title>
        <authorList>
            <consortium name="US DOE Joint Genome Institute (JGI-PGF)"/>
            <person name="Walter F."/>
            <person name="Albersmeier A."/>
            <person name="Kalinowski J."/>
            <person name="Ruckert C."/>
        </authorList>
    </citation>
    <scope>NUCLEOTIDE SEQUENCE</scope>
    <source>
        <strain evidence="2">JCM 3091</strain>
    </source>
</reference>
<evidence type="ECO:0000313" key="3">
    <source>
        <dbReference type="Proteomes" id="UP000662200"/>
    </source>
</evidence>
<evidence type="ECO:0000313" key="2">
    <source>
        <dbReference type="EMBL" id="GGK38338.1"/>
    </source>
</evidence>
<dbReference type="EMBL" id="BMQC01000014">
    <property type="protein sequence ID" value="GGK38338.1"/>
    <property type="molecule type" value="Genomic_DNA"/>
</dbReference>
<feature type="signal peptide" evidence="1">
    <location>
        <begin position="1"/>
        <end position="36"/>
    </location>
</feature>
<dbReference type="AlphaFoldDB" id="A0A8J3BPG3"/>
<keyword evidence="1" id="KW-0732">Signal</keyword>
<organism evidence="2 3">
    <name type="scientific">Pilimelia terevasa</name>
    <dbReference type="NCBI Taxonomy" id="53372"/>
    <lineage>
        <taxon>Bacteria</taxon>
        <taxon>Bacillati</taxon>
        <taxon>Actinomycetota</taxon>
        <taxon>Actinomycetes</taxon>
        <taxon>Micromonosporales</taxon>
        <taxon>Micromonosporaceae</taxon>
        <taxon>Pilimelia</taxon>
    </lineage>
</organism>